<dbReference type="GeneID" id="66104197"/>
<protein>
    <submittedName>
        <fullName evidence="1">Uncharacterized protein</fullName>
    </submittedName>
</protein>
<evidence type="ECO:0000313" key="2">
    <source>
        <dbReference type="Proteomes" id="UP000812287"/>
    </source>
</evidence>
<keyword evidence="2" id="KW-1185">Reference proteome</keyword>
<organism evidence="1 2">
    <name type="scientific">Guyanagaster necrorhizus</name>
    <dbReference type="NCBI Taxonomy" id="856835"/>
    <lineage>
        <taxon>Eukaryota</taxon>
        <taxon>Fungi</taxon>
        <taxon>Dikarya</taxon>
        <taxon>Basidiomycota</taxon>
        <taxon>Agaricomycotina</taxon>
        <taxon>Agaricomycetes</taxon>
        <taxon>Agaricomycetidae</taxon>
        <taxon>Agaricales</taxon>
        <taxon>Marasmiineae</taxon>
        <taxon>Physalacriaceae</taxon>
        <taxon>Guyanagaster</taxon>
    </lineage>
</organism>
<gene>
    <name evidence="1" type="ORF">BT62DRAFT_694187</name>
</gene>
<reference evidence="1" key="1">
    <citation type="submission" date="2020-11" db="EMBL/GenBank/DDBJ databases">
        <title>Adaptations for nitrogen fixation in a non-lichenized fungal sporocarp promotes dispersal by wood-feeding termites.</title>
        <authorList>
            <consortium name="DOE Joint Genome Institute"/>
            <person name="Koch R.A."/>
            <person name="Yoon G."/>
            <person name="Arayal U."/>
            <person name="Lail K."/>
            <person name="Amirebrahimi M."/>
            <person name="Labutti K."/>
            <person name="Lipzen A."/>
            <person name="Riley R."/>
            <person name="Barry K."/>
            <person name="Henrissat B."/>
            <person name="Grigoriev I.V."/>
            <person name="Herr J.R."/>
            <person name="Aime M.C."/>
        </authorList>
    </citation>
    <scope>NUCLEOTIDE SEQUENCE</scope>
    <source>
        <strain evidence="1">MCA 3950</strain>
    </source>
</reference>
<sequence>MLLTLHSTHNPEEYCRKGYYHERRKAVRHYASYSRSWRPRSQVPVYFLYQVVLQAAHGERTQRYLDGAQHYNKTPPYVMNVPDARFIDLAPLRHRKPKLLLFMDGVDIIIDGETTVDKDFEDLNKSDPAFVVGKLLGSRADDSYSQETLEHGVEVDWTGPNRNRATELLGNLMAGTSTEAFAKFLGPTERGEWVYTFSTVLPKHLALSAPAITVE</sequence>
<dbReference type="OrthoDB" id="420076at2759"/>
<dbReference type="Proteomes" id="UP000812287">
    <property type="component" value="Unassembled WGS sequence"/>
</dbReference>
<name>A0A9P8ALD2_9AGAR</name>
<dbReference type="EMBL" id="MU250587">
    <property type="protein sequence ID" value="KAG7439670.1"/>
    <property type="molecule type" value="Genomic_DNA"/>
</dbReference>
<comment type="caution">
    <text evidence="1">The sequence shown here is derived from an EMBL/GenBank/DDBJ whole genome shotgun (WGS) entry which is preliminary data.</text>
</comment>
<accession>A0A9P8ALD2</accession>
<dbReference type="RefSeq" id="XP_043033170.1">
    <property type="nucleotide sequence ID" value="XM_043181901.1"/>
</dbReference>
<dbReference type="AlphaFoldDB" id="A0A9P8ALD2"/>
<evidence type="ECO:0000313" key="1">
    <source>
        <dbReference type="EMBL" id="KAG7439670.1"/>
    </source>
</evidence>
<proteinExistence type="predicted"/>